<keyword evidence="1" id="KW-0808">Transferase</keyword>
<protein>
    <recommendedName>
        <fullName evidence="7">Integrase catalytic domain-containing protein</fullName>
    </recommendedName>
</protein>
<dbReference type="InterPro" id="IPR001584">
    <property type="entry name" value="Integrase_cat-core"/>
</dbReference>
<dbReference type="Gene3D" id="3.30.420.10">
    <property type="entry name" value="Ribonuclease H-like superfamily/Ribonuclease H"/>
    <property type="match status" value="1"/>
</dbReference>
<dbReference type="AlphaFoldDB" id="A0A7J7SIY3"/>
<evidence type="ECO:0000313" key="8">
    <source>
        <dbReference type="EMBL" id="KAF6288379.1"/>
    </source>
</evidence>
<feature type="domain" description="Integrase catalytic" evidence="7">
    <location>
        <begin position="48"/>
        <end position="143"/>
    </location>
</feature>
<sequence length="143" mass="16042">MEYAPPAAKNFYISRLSTLCRSIGERCLICAKNNPKSCPSPISGIQRSSTAPFEDLEVDFTDMTNCHGTKYLLVLVCTYSGWVKAFPTRTEKSREVAKVLLREIISRYGIPLSIHSDNGPAFRAELLQMVTRAMGINWRLHTA</sequence>
<dbReference type="GO" id="GO:0016787">
    <property type="term" value="F:hydrolase activity"/>
    <property type="evidence" value="ECO:0007669"/>
    <property type="project" value="UniProtKB-KW"/>
</dbReference>
<dbReference type="Pfam" id="PF00665">
    <property type="entry name" value="rve"/>
    <property type="match status" value="1"/>
</dbReference>
<dbReference type="GO" id="GO:0003676">
    <property type="term" value="F:nucleic acid binding"/>
    <property type="evidence" value="ECO:0007669"/>
    <property type="project" value="InterPro"/>
</dbReference>
<dbReference type="GO" id="GO:0003964">
    <property type="term" value="F:RNA-directed DNA polymerase activity"/>
    <property type="evidence" value="ECO:0007669"/>
    <property type="project" value="UniProtKB-KW"/>
</dbReference>
<keyword evidence="2" id="KW-0548">Nucleotidyltransferase</keyword>
<dbReference type="PROSITE" id="PS50994">
    <property type="entry name" value="INTEGRASE"/>
    <property type="match status" value="1"/>
</dbReference>
<reference evidence="8 9" key="1">
    <citation type="journal article" date="2020" name="Nature">
        <title>Six reference-quality genomes reveal evolution of bat adaptations.</title>
        <authorList>
            <person name="Jebb D."/>
            <person name="Huang Z."/>
            <person name="Pippel M."/>
            <person name="Hughes G.M."/>
            <person name="Lavrichenko K."/>
            <person name="Devanna P."/>
            <person name="Winkler S."/>
            <person name="Jermiin L.S."/>
            <person name="Skirmuntt E.C."/>
            <person name="Katzourakis A."/>
            <person name="Burkitt-Gray L."/>
            <person name="Ray D.A."/>
            <person name="Sullivan K.A.M."/>
            <person name="Roscito J.G."/>
            <person name="Kirilenko B.M."/>
            <person name="Davalos L.M."/>
            <person name="Corthals A.P."/>
            <person name="Power M.L."/>
            <person name="Jones G."/>
            <person name="Ransome R.D."/>
            <person name="Dechmann D.K.N."/>
            <person name="Locatelli A.G."/>
            <person name="Puechmaille S.J."/>
            <person name="Fedrigo O."/>
            <person name="Jarvis E.D."/>
            <person name="Hiller M."/>
            <person name="Vernes S.C."/>
            <person name="Myers E.W."/>
            <person name="Teeling E.C."/>
        </authorList>
    </citation>
    <scope>NUCLEOTIDE SEQUENCE [LARGE SCALE GENOMIC DNA]</scope>
    <source>
        <strain evidence="8">MRhiFer1</strain>
        <tissue evidence="8">Lung</tissue>
    </source>
</reference>
<evidence type="ECO:0000259" key="7">
    <source>
        <dbReference type="PROSITE" id="PS50994"/>
    </source>
</evidence>
<organism evidence="8 9">
    <name type="scientific">Rhinolophus ferrumequinum</name>
    <name type="common">Greater horseshoe bat</name>
    <dbReference type="NCBI Taxonomy" id="59479"/>
    <lineage>
        <taxon>Eukaryota</taxon>
        <taxon>Metazoa</taxon>
        <taxon>Chordata</taxon>
        <taxon>Craniata</taxon>
        <taxon>Vertebrata</taxon>
        <taxon>Euteleostomi</taxon>
        <taxon>Mammalia</taxon>
        <taxon>Eutheria</taxon>
        <taxon>Laurasiatheria</taxon>
        <taxon>Chiroptera</taxon>
        <taxon>Yinpterochiroptera</taxon>
        <taxon>Rhinolophoidea</taxon>
        <taxon>Rhinolophidae</taxon>
        <taxon>Rhinolophinae</taxon>
        <taxon>Rhinolophus</taxon>
    </lineage>
</organism>
<dbReference type="GO" id="GO:0004519">
    <property type="term" value="F:endonuclease activity"/>
    <property type="evidence" value="ECO:0007669"/>
    <property type="project" value="UniProtKB-KW"/>
</dbReference>
<dbReference type="PANTHER" id="PTHR41694">
    <property type="entry name" value="ENDOGENOUS RETROVIRUS GROUP K MEMBER POL PROTEIN"/>
    <property type="match status" value="1"/>
</dbReference>
<dbReference type="GO" id="GO:0015074">
    <property type="term" value="P:DNA integration"/>
    <property type="evidence" value="ECO:0007669"/>
    <property type="project" value="InterPro"/>
</dbReference>
<keyword evidence="5" id="KW-0378">Hydrolase</keyword>
<accession>A0A7J7SIY3</accession>
<dbReference type="EMBL" id="JACAGC010000022">
    <property type="protein sequence ID" value="KAF6288379.1"/>
    <property type="molecule type" value="Genomic_DNA"/>
</dbReference>
<name>A0A7J7SIY3_RHIFE</name>
<proteinExistence type="predicted"/>
<evidence type="ECO:0000313" key="9">
    <source>
        <dbReference type="Proteomes" id="UP000585614"/>
    </source>
</evidence>
<keyword evidence="6" id="KW-0695">RNA-directed DNA polymerase</keyword>
<comment type="caution">
    <text evidence="8">The sequence shown here is derived from an EMBL/GenBank/DDBJ whole genome shotgun (WGS) entry which is preliminary data.</text>
</comment>
<evidence type="ECO:0000256" key="1">
    <source>
        <dbReference type="ARBA" id="ARBA00022679"/>
    </source>
</evidence>
<evidence type="ECO:0000256" key="3">
    <source>
        <dbReference type="ARBA" id="ARBA00022722"/>
    </source>
</evidence>
<evidence type="ECO:0000256" key="4">
    <source>
        <dbReference type="ARBA" id="ARBA00022759"/>
    </source>
</evidence>
<dbReference type="PANTHER" id="PTHR41694:SF5">
    <property type="entry name" value="RIBONUCLEASE H"/>
    <property type="match status" value="1"/>
</dbReference>
<dbReference type="Proteomes" id="UP000585614">
    <property type="component" value="Unassembled WGS sequence"/>
</dbReference>
<dbReference type="InterPro" id="IPR036397">
    <property type="entry name" value="RNaseH_sf"/>
</dbReference>
<keyword evidence="4" id="KW-0255">Endonuclease</keyword>
<evidence type="ECO:0000256" key="6">
    <source>
        <dbReference type="ARBA" id="ARBA00022918"/>
    </source>
</evidence>
<gene>
    <name evidence="8" type="ORF">mRhiFer1_009114</name>
</gene>
<evidence type="ECO:0000256" key="5">
    <source>
        <dbReference type="ARBA" id="ARBA00022801"/>
    </source>
</evidence>
<dbReference type="InterPro" id="IPR012337">
    <property type="entry name" value="RNaseH-like_sf"/>
</dbReference>
<dbReference type="SUPFAM" id="SSF53098">
    <property type="entry name" value="Ribonuclease H-like"/>
    <property type="match status" value="1"/>
</dbReference>
<keyword evidence="3" id="KW-0540">Nuclease</keyword>
<evidence type="ECO:0000256" key="2">
    <source>
        <dbReference type="ARBA" id="ARBA00022695"/>
    </source>
</evidence>